<evidence type="ECO:0000313" key="2">
    <source>
        <dbReference type="Proteomes" id="UP000010483"/>
    </source>
</evidence>
<name>K9YPE0_CYASC</name>
<proteinExistence type="predicted"/>
<dbReference type="EMBL" id="CP003940">
    <property type="protein sequence ID" value="AFZ48729.1"/>
    <property type="molecule type" value="Genomic_DNA"/>
</dbReference>
<dbReference type="BioCyc" id="CSTA292563:G1353-2793-MONOMER"/>
<accession>K9YPE0</accession>
<organism evidence="1 2">
    <name type="scientific">Cyanobacterium stanieri (strain ATCC 29140 / PCC 7202)</name>
    <dbReference type="NCBI Taxonomy" id="292563"/>
    <lineage>
        <taxon>Bacteria</taxon>
        <taxon>Bacillati</taxon>
        <taxon>Cyanobacteriota</taxon>
        <taxon>Cyanophyceae</taxon>
        <taxon>Oscillatoriophycideae</taxon>
        <taxon>Chroococcales</taxon>
        <taxon>Geminocystaceae</taxon>
        <taxon>Cyanobacterium</taxon>
    </lineage>
</organism>
<dbReference type="HOGENOM" id="CLU_089997_0_0_3"/>
<keyword evidence="2" id="KW-1185">Reference proteome</keyword>
<dbReference type="AlphaFoldDB" id="K9YPE0"/>
<sequence length="210" mass="25135">MNQTDFPEANHPLIYPLLQIDDFTLLELLQTHPDKGKYLVSLFCRYGGRIDDLLSGFYEPEYITPISFKVWRDLSYFFFNLDLDIVNEKDNKYWENLIVEYAIDCLPKEDIEELNLPDISINLRHFPLHFYLEQSIQLLPPKERLIIVTKDKFGWQEEQIINYLKTEGINFLKEDIEDLYQYSHRQLLKLIPLDIRLIYLDKRNSIITAV</sequence>
<dbReference type="KEGG" id="csn:Cyast_2787"/>
<gene>
    <name evidence="1" type="ordered locus">Cyast_2787</name>
</gene>
<dbReference type="STRING" id="292563.Cyast_2787"/>
<evidence type="ECO:0000313" key="1">
    <source>
        <dbReference type="EMBL" id="AFZ48729.1"/>
    </source>
</evidence>
<dbReference type="Proteomes" id="UP000010483">
    <property type="component" value="Chromosome"/>
</dbReference>
<dbReference type="eggNOG" id="COG1595">
    <property type="taxonomic scope" value="Bacteria"/>
</dbReference>
<reference evidence="2" key="1">
    <citation type="journal article" date="2013" name="Proc. Natl. Acad. Sci. U.S.A.">
        <title>Improving the coverage of the cyanobacterial phylum using diversity-driven genome sequencing.</title>
        <authorList>
            <person name="Shih P.M."/>
            <person name="Wu D."/>
            <person name="Latifi A."/>
            <person name="Axen S.D."/>
            <person name="Fewer D.P."/>
            <person name="Talla E."/>
            <person name="Calteau A."/>
            <person name="Cai F."/>
            <person name="Tandeau de Marsac N."/>
            <person name="Rippka R."/>
            <person name="Herdman M."/>
            <person name="Sivonen K."/>
            <person name="Coursin T."/>
            <person name="Laurent T."/>
            <person name="Goodwin L."/>
            <person name="Nolan M."/>
            <person name="Davenport K.W."/>
            <person name="Han C.S."/>
            <person name="Rubin E.M."/>
            <person name="Eisen J.A."/>
            <person name="Woyke T."/>
            <person name="Gugger M."/>
            <person name="Kerfeld C.A."/>
        </authorList>
    </citation>
    <scope>NUCLEOTIDE SEQUENCE [LARGE SCALE GENOMIC DNA]</scope>
    <source>
        <strain evidence="2">ATCC 29140 / PCC 7202</strain>
    </source>
</reference>
<protein>
    <submittedName>
        <fullName evidence="1">Uncharacterized protein</fullName>
    </submittedName>
</protein>